<comment type="caution">
    <text evidence="2">The sequence shown here is derived from an EMBL/GenBank/DDBJ whole genome shotgun (WGS) entry which is preliminary data.</text>
</comment>
<evidence type="ECO:0000313" key="3">
    <source>
        <dbReference type="Proteomes" id="UP001157418"/>
    </source>
</evidence>
<feature type="region of interest" description="Disordered" evidence="1">
    <location>
        <begin position="1"/>
        <end position="25"/>
    </location>
</feature>
<dbReference type="EMBL" id="CAKMRJ010001112">
    <property type="protein sequence ID" value="CAH1420569.1"/>
    <property type="molecule type" value="Genomic_DNA"/>
</dbReference>
<dbReference type="AlphaFoldDB" id="A0AAU9M3E7"/>
<reference evidence="2 3" key="1">
    <citation type="submission" date="2022-01" db="EMBL/GenBank/DDBJ databases">
        <authorList>
            <person name="Xiong W."/>
            <person name="Schranz E."/>
        </authorList>
    </citation>
    <scope>NUCLEOTIDE SEQUENCE [LARGE SCALE GENOMIC DNA]</scope>
</reference>
<evidence type="ECO:0000313" key="2">
    <source>
        <dbReference type="EMBL" id="CAH1420569.1"/>
    </source>
</evidence>
<accession>A0AAU9M3E7</accession>
<keyword evidence="3" id="KW-1185">Reference proteome</keyword>
<dbReference type="Proteomes" id="UP001157418">
    <property type="component" value="Unassembled WGS sequence"/>
</dbReference>
<protein>
    <submittedName>
        <fullName evidence="2">Uncharacterized protein</fullName>
    </submittedName>
</protein>
<evidence type="ECO:0000256" key="1">
    <source>
        <dbReference type="SAM" id="MobiDB-lite"/>
    </source>
</evidence>
<feature type="region of interest" description="Disordered" evidence="1">
    <location>
        <begin position="64"/>
        <end position="85"/>
    </location>
</feature>
<proteinExistence type="predicted"/>
<gene>
    <name evidence="2" type="ORF">LVIROSA_LOCUS8021</name>
</gene>
<name>A0AAU9M3E7_9ASTR</name>
<organism evidence="2 3">
    <name type="scientific">Lactuca virosa</name>
    <dbReference type="NCBI Taxonomy" id="75947"/>
    <lineage>
        <taxon>Eukaryota</taxon>
        <taxon>Viridiplantae</taxon>
        <taxon>Streptophyta</taxon>
        <taxon>Embryophyta</taxon>
        <taxon>Tracheophyta</taxon>
        <taxon>Spermatophyta</taxon>
        <taxon>Magnoliopsida</taxon>
        <taxon>eudicotyledons</taxon>
        <taxon>Gunneridae</taxon>
        <taxon>Pentapetalae</taxon>
        <taxon>asterids</taxon>
        <taxon>campanulids</taxon>
        <taxon>Asterales</taxon>
        <taxon>Asteraceae</taxon>
        <taxon>Cichorioideae</taxon>
        <taxon>Cichorieae</taxon>
        <taxon>Lactucinae</taxon>
        <taxon>Lactuca</taxon>
    </lineage>
</organism>
<sequence>MPWRGGGEVGRKTEKKGRERADRKQHSRWGFVGLLSNRGELERLTTDFSGGLSSSTVSLSHRSCGFEGKKGSSKTTIEGVWGDAS</sequence>
<feature type="compositionally biased region" description="Basic and acidic residues" evidence="1">
    <location>
        <begin position="9"/>
        <end position="24"/>
    </location>
</feature>